<feature type="compositionally biased region" description="Basic and acidic residues" evidence="5">
    <location>
        <begin position="550"/>
        <end position="569"/>
    </location>
</feature>
<dbReference type="OrthoDB" id="2138378at2759"/>
<dbReference type="GO" id="GO:0000785">
    <property type="term" value="C:chromatin"/>
    <property type="evidence" value="ECO:0007669"/>
    <property type="project" value="TreeGrafter"/>
</dbReference>
<feature type="compositionally biased region" description="Basic and acidic residues" evidence="5">
    <location>
        <begin position="519"/>
        <end position="530"/>
    </location>
</feature>
<evidence type="ECO:0000256" key="5">
    <source>
        <dbReference type="SAM" id="MobiDB-lite"/>
    </source>
</evidence>
<feature type="compositionally biased region" description="Gly residues" evidence="5">
    <location>
        <begin position="1053"/>
        <end position="1070"/>
    </location>
</feature>
<dbReference type="InterPro" id="IPR000571">
    <property type="entry name" value="Znf_CCCH"/>
</dbReference>
<evidence type="ECO:0000256" key="1">
    <source>
        <dbReference type="ARBA" id="ARBA00022723"/>
    </source>
</evidence>
<reference evidence="7" key="1">
    <citation type="submission" date="2014-05" db="EMBL/GenBank/DDBJ databases">
        <authorList>
            <person name="Chronopoulou M."/>
        </authorList>
    </citation>
    <scope>NUCLEOTIDE SEQUENCE</scope>
    <source>
        <tissue evidence="7">Whole organism</tissue>
    </source>
</reference>
<feature type="compositionally biased region" description="Basic and acidic residues" evidence="5">
    <location>
        <begin position="393"/>
        <end position="407"/>
    </location>
</feature>
<dbReference type="SUPFAM" id="SSF47676">
    <property type="entry name" value="Conserved domain common to transcription factors TFIIS, elongin A, CRSP70"/>
    <property type="match status" value="1"/>
</dbReference>
<dbReference type="AlphaFoldDB" id="A0A0K2VDQ2"/>
<sequence length="1134" mass="127628">MPRIDPKQLLKTLGILLSNDGGIKSKDEVARLAQLMQKFSKKLVSKCIYVHILRATESILLEEFLNENGWDLINQWFYDALKNQNLALALEIMGLFLVCPMTKELLKANSEINHAPRLINQLRKDRSTNLEMKELAEKVYRKWVHIISPYSSNSCALKDGNISVMVKTNKIRINKVRKVTTIVDSENQKPLPRIIIKVPPPKPLHHENESLSNENKYTASLIDDDKSILVKKTEPVETSSPMETDVVTDQEKTFSEVVEESKENIDNNDDDDNNMKPADQMSGGSLSLLQSLAEEVSDNLKKEDSVAVENNINFKSNEHKPDVKASKDSARENAKLESITKKESISIKSLSPPPPIYKEESSKPKKIKRDRPHHPRDEVNDDQKLHIRAMAKKLKEEAQAKKDKETLKVISGEKMGRIPKIPKKQPVVEPPEKKEVSKKAGTKSFSDLLVGLDSKPKTVKTPLNRNKTAALLEGLSNTKPSKSSSSNSKLSVPSESSKLKIKDKKDIKETFSLSTSVIKKDVLLPKKESPKPATNGSLSTESSSSSYKSKKVESSGDSPKTKKDVHNFHESTSFMDAIFSSMGQSDIPRKKRRRLSDKDESSSPKQSKTDPTSEKKKVEDIKESESDNAKTPSPPPVFSFYRDTLDDEPAKEEAKKDSDEINEGNNEDLNTKEEGGVMVKEASQSPDTSLQLPEQNKSEDDLPFEEPTNPLPREVKGILVYHRGKEKRNKAISWKTETDLASIRYFELDETERVNVNKLKYDFKNMMKMEFEIEKAALKSKGTLEEEVSKWYKPIPITVDNRSLFKPGGSSKEKTIQALREAEVLQAIYFSKESVPDTPSEVDSSELLSESPVPPVRIPLDDKEGILEESVKDFSKGGWPIPKVNDIDRESSLENSFSLPPSLSNFLSSIGSNTLQGMVPPNMASLSQEEQNTLAAQALAMQKMGMIPPVTATVTPQSEGVVFQPSVPHHPIQQRPQLHQMSEPPLPDHYGGGHFNNGPPHPPNHPQFEPPNNIQPPGMQPPMMNNDFHPNNFNNPHQHRLPPPHHQHHPYGVRGGGGYHNGGPRGGGGRFNDRQNGYRPKDHRDNRDYRDRSRDHPNQHMMGGRRDHNPRVCKFFAQRGHCRDGERCRFLHDR</sequence>
<keyword evidence="1 4" id="KW-0479">Metal-binding</keyword>
<dbReference type="GO" id="GO:0072357">
    <property type="term" value="C:PTW/PP1 phosphatase complex"/>
    <property type="evidence" value="ECO:0007669"/>
    <property type="project" value="TreeGrafter"/>
</dbReference>
<feature type="compositionally biased region" description="Basic and acidic residues" evidence="5">
    <location>
        <begin position="1079"/>
        <end position="1108"/>
    </location>
</feature>
<feature type="compositionally biased region" description="Basic and acidic residues" evidence="5">
    <location>
        <begin position="596"/>
        <end position="628"/>
    </location>
</feature>
<dbReference type="InterPro" id="IPR035441">
    <property type="entry name" value="TFIIS/LEDGF_dom_sf"/>
</dbReference>
<evidence type="ECO:0000313" key="7">
    <source>
        <dbReference type="EMBL" id="CDW48307.1"/>
    </source>
</evidence>
<feature type="compositionally biased region" description="Basic and acidic residues" evidence="5">
    <location>
        <begin position="375"/>
        <end position="385"/>
    </location>
</feature>
<dbReference type="GO" id="GO:0008157">
    <property type="term" value="F:protein phosphatase 1 binding"/>
    <property type="evidence" value="ECO:0007669"/>
    <property type="project" value="TreeGrafter"/>
</dbReference>
<feature type="region of interest" description="Disordered" evidence="5">
    <location>
        <begin position="317"/>
        <end position="505"/>
    </location>
</feature>
<dbReference type="Pfam" id="PF00642">
    <property type="entry name" value="zf-CCCH"/>
    <property type="match status" value="1"/>
</dbReference>
<accession>A0A0K2VDQ2</accession>
<dbReference type="PANTHER" id="PTHR46557">
    <property type="entry name" value="SERINE/THREONINE-PROTEIN PHOSPHATASE 1 REGULATORY SUBUNIT 10-RELATED"/>
    <property type="match status" value="1"/>
</dbReference>
<evidence type="ECO:0000259" key="6">
    <source>
        <dbReference type="PROSITE" id="PS50103"/>
    </source>
</evidence>
<keyword evidence="2 4" id="KW-0863">Zinc-finger</keyword>
<feature type="compositionally biased region" description="Basic residues" evidence="5">
    <location>
        <begin position="364"/>
        <end position="374"/>
    </location>
</feature>
<feature type="compositionally biased region" description="Low complexity" evidence="5">
    <location>
        <begin position="476"/>
        <end position="496"/>
    </location>
</feature>
<feature type="compositionally biased region" description="Basic residues" evidence="5">
    <location>
        <begin position="1037"/>
        <end position="1051"/>
    </location>
</feature>
<dbReference type="EMBL" id="HACA01030946">
    <property type="protein sequence ID" value="CDW48307.1"/>
    <property type="molecule type" value="Transcribed_RNA"/>
</dbReference>
<dbReference type="PANTHER" id="PTHR46557:SF1">
    <property type="entry name" value="SERINE_THREONINE-PROTEIN PHOSPHATASE 1 REGULATORY SUBUNIT 10"/>
    <property type="match status" value="1"/>
</dbReference>
<feature type="compositionally biased region" description="Low complexity" evidence="5">
    <location>
        <begin position="1010"/>
        <end position="1036"/>
    </location>
</feature>
<evidence type="ECO:0000256" key="3">
    <source>
        <dbReference type="ARBA" id="ARBA00022833"/>
    </source>
</evidence>
<feature type="compositionally biased region" description="Polar residues" evidence="5">
    <location>
        <begin position="682"/>
        <end position="695"/>
    </location>
</feature>
<dbReference type="EMBL" id="HACA01030948">
    <property type="protein sequence ID" value="CDW48309.1"/>
    <property type="molecule type" value="Transcribed_RNA"/>
</dbReference>
<keyword evidence="3 4" id="KW-0862">Zinc</keyword>
<feature type="compositionally biased region" description="Low complexity" evidence="5">
    <location>
        <begin position="839"/>
        <end position="851"/>
    </location>
</feature>
<dbReference type="GO" id="GO:0008270">
    <property type="term" value="F:zinc ion binding"/>
    <property type="evidence" value="ECO:0007669"/>
    <property type="project" value="UniProtKB-KW"/>
</dbReference>
<dbReference type="InterPro" id="IPR036855">
    <property type="entry name" value="Znf_CCCH_sf"/>
</dbReference>
<dbReference type="SUPFAM" id="SSF90229">
    <property type="entry name" value="CCCH zinc finger"/>
    <property type="match status" value="1"/>
</dbReference>
<name>A0A0K2VDQ2_LEPSM</name>
<dbReference type="PROSITE" id="PS50103">
    <property type="entry name" value="ZF_C3H1"/>
    <property type="match status" value="1"/>
</dbReference>
<feature type="region of interest" description="Disordered" evidence="5">
    <location>
        <begin position="233"/>
        <end position="283"/>
    </location>
</feature>
<feature type="region of interest" description="Disordered" evidence="5">
    <location>
        <begin position="519"/>
        <end position="711"/>
    </location>
</feature>
<feature type="domain" description="C3H1-type" evidence="6">
    <location>
        <begin position="1107"/>
        <end position="1134"/>
    </location>
</feature>
<feature type="compositionally biased region" description="Basic and acidic residues" evidence="5">
    <location>
        <begin position="317"/>
        <end position="345"/>
    </location>
</feature>
<protein>
    <recommendedName>
        <fullName evidence="6">C3H1-type domain-containing protein</fullName>
    </recommendedName>
</protein>
<dbReference type="SMART" id="SM00356">
    <property type="entry name" value="ZnF_C3H1"/>
    <property type="match status" value="1"/>
</dbReference>
<evidence type="ECO:0000256" key="4">
    <source>
        <dbReference type="PROSITE-ProRule" id="PRU00723"/>
    </source>
</evidence>
<feature type="zinc finger region" description="C3H1-type" evidence="4">
    <location>
        <begin position="1107"/>
        <end position="1134"/>
    </location>
</feature>
<organism evidence="7">
    <name type="scientific">Lepeophtheirus salmonis</name>
    <name type="common">Salmon louse</name>
    <name type="synonym">Caligus salmonis</name>
    <dbReference type="NCBI Taxonomy" id="72036"/>
    <lineage>
        <taxon>Eukaryota</taxon>
        <taxon>Metazoa</taxon>
        <taxon>Ecdysozoa</taxon>
        <taxon>Arthropoda</taxon>
        <taxon>Crustacea</taxon>
        <taxon>Multicrustacea</taxon>
        <taxon>Hexanauplia</taxon>
        <taxon>Copepoda</taxon>
        <taxon>Siphonostomatoida</taxon>
        <taxon>Caligidae</taxon>
        <taxon>Lepeophtheirus</taxon>
    </lineage>
</organism>
<feature type="compositionally biased region" description="Low complexity" evidence="5">
    <location>
        <begin position="537"/>
        <end position="547"/>
    </location>
</feature>
<evidence type="ECO:0000256" key="2">
    <source>
        <dbReference type="ARBA" id="ARBA00022771"/>
    </source>
</evidence>
<feature type="compositionally biased region" description="Basic and acidic residues" evidence="5">
    <location>
        <begin position="249"/>
        <end position="265"/>
    </location>
</feature>
<feature type="compositionally biased region" description="Pro residues" evidence="5">
    <location>
        <begin position="999"/>
        <end position="1009"/>
    </location>
</feature>
<dbReference type="OMA" id="NGPPQIW"/>
<proteinExistence type="predicted"/>
<feature type="region of interest" description="Disordered" evidence="5">
    <location>
        <begin position="986"/>
        <end position="1108"/>
    </location>
</feature>
<feature type="region of interest" description="Disordered" evidence="5">
    <location>
        <begin position="835"/>
        <end position="855"/>
    </location>
</feature>